<evidence type="ECO:0000313" key="1">
    <source>
        <dbReference type="EMBL" id="CAI3984377.1"/>
    </source>
</evidence>
<comment type="caution">
    <text evidence="1">The sequence shown here is derived from an EMBL/GenBank/DDBJ whole genome shotgun (WGS) entry which is preliminary data.</text>
</comment>
<accession>A0A9P1C2P1</accession>
<reference evidence="1" key="1">
    <citation type="submission" date="2022-10" db="EMBL/GenBank/DDBJ databases">
        <authorList>
            <person name="Chen Y."/>
            <person name="Dougan E. K."/>
            <person name="Chan C."/>
            <person name="Rhodes N."/>
            <person name="Thang M."/>
        </authorList>
    </citation>
    <scope>NUCLEOTIDE SEQUENCE</scope>
</reference>
<name>A0A9P1C2P1_9DINO</name>
<dbReference type="Proteomes" id="UP001152797">
    <property type="component" value="Unassembled WGS sequence"/>
</dbReference>
<evidence type="ECO:0000313" key="3">
    <source>
        <dbReference type="Proteomes" id="UP001152797"/>
    </source>
</evidence>
<dbReference type="EMBL" id="CAMXCT010000885">
    <property type="protein sequence ID" value="CAI3984377.1"/>
    <property type="molecule type" value="Genomic_DNA"/>
</dbReference>
<sequence length="204" mass="22807">MTGVLLPADQVTMQVYTSREPEDPEFTVDSILPFLGLGATECDLNHYVLPMQTSVQTYVCPALEAAESKWIPWDTTLEDSFRLHMLVCDREVFVSMRHFASLHNYVINLGGGNPANRILTYVELHCLPPTETVEVLGRMHKTLRKLRDDVAILKTEVRLLRRTFGQALENLAANYEELAPLVGLVAPPHIQGDPHGADDAEQAD</sequence>
<dbReference type="EMBL" id="CAMXCT030000885">
    <property type="protein sequence ID" value="CAL4771689.1"/>
    <property type="molecule type" value="Genomic_DNA"/>
</dbReference>
<evidence type="ECO:0000313" key="2">
    <source>
        <dbReference type="EMBL" id="CAL4771689.1"/>
    </source>
</evidence>
<reference evidence="2 3" key="2">
    <citation type="submission" date="2024-05" db="EMBL/GenBank/DDBJ databases">
        <authorList>
            <person name="Chen Y."/>
            <person name="Shah S."/>
            <person name="Dougan E. K."/>
            <person name="Thang M."/>
            <person name="Chan C."/>
        </authorList>
    </citation>
    <scope>NUCLEOTIDE SEQUENCE [LARGE SCALE GENOMIC DNA]</scope>
</reference>
<organism evidence="1">
    <name type="scientific">Cladocopium goreaui</name>
    <dbReference type="NCBI Taxonomy" id="2562237"/>
    <lineage>
        <taxon>Eukaryota</taxon>
        <taxon>Sar</taxon>
        <taxon>Alveolata</taxon>
        <taxon>Dinophyceae</taxon>
        <taxon>Suessiales</taxon>
        <taxon>Symbiodiniaceae</taxon>
        <taxon>Cladocopium</taxon>
    </lineage>
</organism>
<protein>
    <submittedName>
        <fullName evidence="1">Uncharacterized protein</fullName>
    </submittedName>
</protein>
<dbReference type="EMBL" id="CAMXCT020000885">
    <property type="protein sequence ID" value="CAL1137752.1"/>
    <property type="molecule type" value="Genomic_DNA"/>
</dbReference>
<keyword evidence="3" id="KW-1185">Reference proteome</keyword>
<dbReference type="AlphaFoldDB" id="A0A9P1C2P1"/>
<gene>
    <name evidence="1" type="ORF">C1SCF055_LOCUS11919</name>
</gene>
<proteinExistence type="predicted"/>